<protein>
    <submittedName>
        <fullName evidence="1">Uncharacterized protein</fullName>
    </submittedName>
</protein>
<proteinExistence type="predicted"/>
<organism evidence="1 2">
    <name type="scientific">Nonomuraea wenchangensis</name>
    <dbReference type="NCBI Taxonomy" id="568860"/>
    <lineage>
        <taxon>Bacteria</taxon>
        <taxon>Bacillati</taxon>
        <taxon>Actinomycetota</taxon>
        <taxon>Actinomycetes</taxon>
        <taxon>Streptosporangiales</taxon>
        <taxon>Streptosporangiaceae</taxon>
        <taxon>Nonomuraea</taxon>
    </lineage>
</organism>
<reference evidence="1 2" key="1">
    <citation type="submission" date="2016-10" db="EMBL/GenBank/DDBJ databases">
        <authorList>
            <person name="de Groot N.N."/>
        </authorList>
    </citation>
    <scope>NUCLEOTIDE SEQUENCE [LARGE SCALE GENOMIC DNA]</scope>
    <source>
        <strain evidence="1 2">CGMCC 4.5598</strain>
    </source>
</reference>
<keyword evidence="2" id="KW-1185">Reference proteome</keyword>
<dbReference type="Proteomes" id="UP000199361">
    <property type="component" value="Unassembled WGS sequence"/>
</dbReference>
<dbReference type="STRING" id="568860.SAMN05421811_12762"/>
<dbReference type="RefSeq" id="WP_091094032.1">
    <property type="nucleotide sequence ID" value="NZ_FOHX01000027.1"/>
</dbReference>
<dbReference type="AlphaFoldDB" id="A0A1I0LTP0"/>
<name>A0A1I0LTP0_9ACTN</name>
<accession>A0A1I0LTP0</accession>
<dbReference type="EMBL" id="FOHX01000027">
    <property type="protein sequence ID" value="SEU46516.1"/>
    <property type="molecule type" value="Genomic_DNA"/>
</dbReference>
<gene>
    <name evidence="1" type="ORF">SAMN05421811_12762</name>
</gene>
<evidence type="ECO:0000313" key="2">
    <source>
        <dbReference type="Proteomes" id="UP000199361"/>
    </source>
</evidence>
<evidence type="ECO:0000313" key="1">
    <source>
        <dbReference type="EMBL" id="SEU46516.1"/>
    </source>
</evidence>
<sequence length="92" mass="9943">MSRPIITTVSEVKALADSRRRAGLPATPLPAGLTIRGVDVREAKDILRGAFVSAPTTVHISSRDEGVYVEHADPAVIAELREELRVGGWDVR</sequence>